<gene>
    <name evidence="3" type="ORF">E2C06_20710</name>
</gene>
<protein>
    <submittedName>
        <fullName evidence="3">SDR family oxidoreductase</fullName>
    </submittedName>
</protein>
<proteinExistence type="inferred from homology"/>
<reference evidence="3 4" key="1">
    <citation type="journal article" date="2016" name="J. Microbiol.">
        <title>Dankookia rubra gen. nov., sp. nov., an alphaproteobacterium isolated from sediment of a shallow stream.</title>
        <authorList>
            <person name="Kim W.H."/>
            <person name="Kim D.H."/>
            <person name="Kang K."/>
            <person name="Ahn T.Y."/>
        </authorList>
    </citation>
    <scope>NUCLEOTIDE SEQUENCE [LARGE SCALE GENOMIC DNA]</scope>
    <source>
        <strain evidence="3 4">JCM30602</strain>
    </source>
</reference>
<dbReference type="PRINTS" id="PR00081">
    <property type="entry name" value="GDHRDH"/>
</dbReference>
<dbReference type="OrthoDB" id="7375193at2"/>
<dbReference type="InterPro" id="IPR036291">
    <property type="entry name" value="NAD(P)-bd_dom_sf"/>
</dbReference>
<keyword evidence="2" id="KW-0560">Oxidoreductase</keyword>
<dbReference type="InterPro" id="IPR020904">
    <property type="entry name" value="Sc_DH/Rdtase_CS"/>
</dbReference>
<dbReference type="FunFam" id="3.40.50.720:FF:000084">
    <property type="entry name" value="Short-chain dehydrogenase reductase"/>
    <property type="match status" value="1"/>
</dbReference>
<dbReference type="NCBIfam" id="NF005559">
    <property type="entry name" value="PRK07231.1"/>
    <property type="match status" value="1"/>
</dbReference>
<dbReference type="InterPro" id="IPR051122">
    <property type="entry name" value="SDR_DHRS6-like"/>
</dbReference>
<organism evidence="3 4">
    <name type="scientific">Dankookia rubra</name>
    <dbReference type="NCBI Taxonomy" id="1442381"/>
    <lineage>
        <taxon>Bacteria</taxon>
        <taxon>Pseudomonadati</taxon>
        <taxon>Pseudomonadota</taxon>
        <taxon>Alphaproteobacteria</taxon>
        <taxon>Acetobacterales</taxon>
        <taxon>Roseomonadaceae</taxon>
        <taxon>Dankookia</taxon>
    </lineage>
</organism>
<dbReference type="CDD" id="cd05233">
    <property type="entry name" value="SDR_c"/>
    <property type="match status" value="1"/>
</dbReference>
<comment type="similarity">
    <text evidence="1">Belongs to the short-chain dehydrogenases/reductases (SDR) family.</text>
</comment>
<evidence type="ECO:0000313" key="3">
    <source>
        <dbReference type="EMBL" id="TDH60679.1"/>
    </source>
</evidence>
<keyword evidence="4" id="KW-1185">Reference proteome</keyword>
<dbReference type="AlphaFoldDB" id="A0A4R5QDH2"/>
<dbReference type="PANTHER" id="PTHR43477:SF1">
    <property type="entry name" value="DIHYDROANTICAPSIN 7-DEHYDROGENASE"/>
    <property type="match status" value="1"/>
</dbReference>
<sequence length="250" mass="25353">MRLRDKVVVITGAGAGIGRATALLCAEEGATVACIDRDPAAAEAVAAALARPGMAITADVGAEAEVAAAMQAAAARFGRIDVLLSNAGFGIQGAVTETTEADWDAIFRVNVKGVFLCAKHAIPIMAARGGGVIVNTASNIAIVGIRDRAAYVATKGAVDALTRAMAIDHAGQGIRINAVAPGPTATSYFEGMLARSNDPAAFTAALAARSPLNRVAQPEEIARAIVFLASDDSSFMLGATLVVDGGHAIW</sequence>
<evidence type="ECO:0000256" key="2">
    <source>
        <dbReference type="ARBA" id="ARBA00023002"/>
    </source>
</evidence>
<comment type="caution">
    <text evidence="3">The sequence shown here is derived from an EMBL/GenBank/DDBJ whole genome shotgun (WGS) entry which is preliminary data.</text>
</comment>
<accession>A0A4R5QDH2</accession>
<dbReference type="Gene3D" id="3.40.50.720">
    <property type="entry name" value="NAD(P)-binding Rossmann-like Domain"/>
    <property type="match status" value="1"/>
</dbReference>
<dbReference type="NCBIfam" id="NF004791">
    <property type="entry name" value="PRK06138.1"/>
    <property type="match status" value="1"/>
</dbReference>
<dbReference type="Proteomes" id="UP000295096">
    <property type="component" value="Unassembled WGS sequence"/>
</dbReference>
<dbReference type="InterPro" id="IPR002347">
    <property type="entry name" value="SDR_fam"/>
</dbReference>
<evidence type="ECO:0000256" key="1">
    <source>
        <dbReference type="ARBA" id="ARBA00006484"/>
    </source>
</evidence>
<evidence type="ECO:0000313" key="4">
    <source>
        <dbReference type="Proteomes" id="UP000295096"/>
    </source>
</evidence>
<dbReference type="PANTHER" id="PTHR43477">
    <property type="entry name" value="DIHYDROANTICAPSIN 7-DEHYDROGENASE"/>
    <property type="match status" value="1"/>
</dbReference>
<dbReference type="RefSeq" id="WP_133290519.1">
    <property type="nucleotide sequence ID" value="NZ_SMSJ01000033.1"/>
</dbReference>
<dbReference type="GO" id="GO:0016491">
    <property type="term" value="F:oxidoreductase activity"/>
    <property type="evidence" value="ECO:0007669"/>
    <property type="project" value="UniProtKB-KW"/>
</dbReference>
<name>A0A4R5QDH2_9PROT</name>
<dbReference type="EMBL" id="SMSJ01000033">
    <property type="protein sequence ID" value="TDH60679.1"/>
    <property type="molecule type" value="Genomic_DNA"/>
</dbReference>
<dbReference type="Pfam" id="PF13561">
    <property type="entry name" value="adh_short_C2"/>
    <property type="match status" value="1"/>
</dbReference>
<dbReference type="PRINTS" id="PR00080">
    <property type="entry name" value="SDRFAMILY"/>
</dbReference>
<dbReference type="SUPFAM" id="SSF51735">
    <property type="entry name" value="NAD(P)-binding Rossmann-fold domains"/>
    <property type="match status" value="1"/>
</dbReference>
<dbReference type="PROSITE" id="PS00061">
    <property type="entry name" value="ADH_SHORT"/>
    <property type="match status" value="1"/>
</dbReference>